<dbReference type="PANTHER" id="PTHR30188:SF3">
    <property type="entry name" value="ABC TRANSPORTER PERMEASE"/>
    <property type="match status" value="1"/>
</dbReference>
<dbReference type="PANTHER" id="PTHR30188">
    <property type="entry name" value="ABC TRANSPORTER PERMEASE PROTEIN-RELATED"/>
    <property type="match status" value="1"/>
</dbReference>
<evidence type="ECO:0000259" key="2">
    <source>
        <dbReference type="PROSITE" id="PS50801"/>
    </source>
</evidence>
<sequence>MPADTAELARLEVGEQGGARVLAFHGRLDVRAAARLWTAALRAAGQADGQALVLDLSGLTACDTAGATLLLDVEGAHAGAATVTGAAPQVADMLARIRAVSTAAPRPSPPPAMTWRETILSGLRAATEGIAFLGELAVTIARFPSRARMFRRGDLLRVADQAGVQAMPLILLLGILIGLILAFQSLIPMRQFGADIYVANLVAIGMIRELGPLLAAVILAGRSGSAFAAEIGTMKVNQELDALTTMGLDPVTMLVLPRLVAALLLAPVLTVAMNVAGLLGMTLVLVGAGIPPVAIGNQVAYWVQPGDLYGGLFKAAVFGAAVAAVGCRAGLSTGVGPRAVGVSATAAVVGGIVASIALDGVFAIIFYRLGL</sequence>
<keyword evidence="4" id="KW-1185">Reference proteome</keyword>
<feature type="transmembrane region" description="Helical" evidence="1">
    <location>
        <begin position="196"/>
        <end position="220"/>
    </location>
</feature>
<evidence type="ECO:0000313" key="4">
    <source>
        <dbReference type="Proteomes" id="UP001165679"/>
    </source>
</evidence>
<keyword evidence="1" id="KW-1133">Transmembrane helix</keyword>
<dbReference type="GO" id="GO:0005548">
    <property type="term" value="F:phospholipid transporter activity"/>
    <property type="evidence" value="ECO:0007669"/>
    <property type="project" value="TreeGrafter"/>
</dbReference>
<evidence type="ECO:0000313" key="3">
    <source>
        <dbReference type="EMBL" id="MCW3473033.1"/>
    </source>
</evidence>
<organism evidence="3 4">
    <name type="scientific">Limobrevibacterium gyesilva</name>
    <dbReference type="NCBI Taxonomy" id="2991712"/>
    <lineage>
        <taxon>Bacteria</taxon>
        <taxon>Pseudomonadati</taxon>
        <taxon>Pseudomonadota</taxon>
        <taxon>Alphaproteobacteria</taxon>
        <taxon>Acetobacterales</taxon>
        <taxon>Acetobacteraceae</taxon>
        <taxon>Limobrevibacterium</taxon>
    </lineage>
</organism>
<reference evidence="3" key="2">
    <citation type="submission" date="2022-10" db="EMBL/GenBank/DDBJ databases">
        <authorList>
            <person name="Trinh H.N."/>
        </authorList>
    </citation>
    <scope>NUCLEOTIDE SEQUENCE</scope>
    <source>
        <strain evidence="3">RN2-1</strain>
    </source>
</reference>
<dbReference type="RefSeq" id="WP_264711615.1">
    <property type="nucleotide sequence ID" value="NZ_JAPDNT010000001.1"/>
</dbReference>
<feature type="transmembrane region" description="Helical" evidence="1">
    <location>
        <begin position="339"/>
        <end position="367"/>
    </location>
</feature>
<dbReference type="InterPro" id="IPR002645">
    <property type="entry name" value="STAS_dom"/>
</dbReference>
<keyword evidence="1" id="KW-0472">Membrane</keyword>
<evidence type="ECO:0000256" key="1">
    <source>
        <dbReference type="SAM" id="Phobius"/>
    </source>
</evidence>
<reference evidence="3" key="1">
    <citation type="submission" date="2022-09" db="EMBL/GenBank/DDBJ databases">
        <title>Rhodovastum sp. nov. RN2-1 isolated from soil in Seongnam, South Korea.</title>
        <authorList>
            <person name="Le N.T."/>
        </authorList>
    </citation>
    <scope>NUCLEOTIDE SEQUENCE</scope>
    <source>
        <strain evidence="3">RN2-1</strain>
    </source>
</reference>
<dbReference type="PROSITE" id="PS50801">
    <property type="entry name" value="STAS"/>
    <property type="match status" value="1"/>
</dbReference>
<dbReference type="Proteomes" id="UP001165679">
    <property type="component" value="Unassembled WGS sequence"/>
</dbReference>
<dbReference type="AlphaFoldDB" id="A0AA41YM72"/>
<dbReference type="EMBL" id="JAPDNT010000001">
    <property type="protein sequence ID" value="MCW3473033.1"/>
    <property type="molecule type" value="Genomic_DNA"/>
</dbReference>
<dbReference type="Gene3D" id="3.30.750.24">
    <property type="entry name" value="STAS domain"/>
    <property type="match status" value="1"/>
</dbReference>
<dbReference type="GO" id="GO:0043190">
    <property type="term" value="C:ATP-binding cassette (ABC) transporter complex"/>
    <property type="evidence" value="ECO:0007669"/>
    <property type="project" value="InterPro"/>
</dbReference>
<dbReference type="InterPro" id="IPR030802">
    <property type="entry name" value="Permease_MalE"/>
</dbReference>
<keyword evidence="1" id="KW-0812">Transmembrane</keyword>
<dbReference type="CDD" id="cd07043">
    <property type="entry name" value="STAS_anti-anti-sigma_factors"/>
    <property type="match status" value="1"/>
</dbReference>
<dbReference type="InterPro" id="IPR036513">
    <property type="entry name" value="STAS_dom_sf"/>
</dbReference>
<name>A0AA41YM72_9PROT</name>
<dbReference type="SUPFAM" id="SSF52091">
    <property type="entry name" value="SpoIIaa-like"/>
    <property type="match status" value="1"/>
</dbReference>
<gene>
    <name evidence="3" type="ORF">OL599_00440</name>
</gene>
<dbReference type="Pfam" id="PF13466">
    <property type="entry name" value="STAS_2"/>
    <property type="match status" value="1"/>
</dbReference>
<comment type="caution">
    <text evidence="3">The sequence shown here is derived from an EMBL/GenBank/DDBJ whole genome shotgun (WGS) entry which is preliminary data.</text>
</comment>
<proteinExistence type="predicted"/>
<dbReference type="Pfam" id="PF02405">
    <property type="entry name" value="MlaE"/>
    <property type="match status" value="1"/>
</dbReference>
<feature type="transmembrane region" description="Helical" evidence="1">
    <location>
        <begin position="259"/>
        <end position="288"/>
    </location>
</feature>
<dbReference type="InterPro" id="IPR058548">
    <property type="entry name" value="MlaB-like_STAS"/>
</dbReference>
<protein>
    <submittedName>
        <fullName evidence="3">ABC transporter permease</fullName>
    </submittedName>
</protein>
<feature type="domain" description="STAS" evidence="2">
    <location>
        <begin position="9"/>
        <end position="73"/>
    </location>
</feature>
<feature type="transmembrane region" description="Helical" evidence="1">
    <location>
        <begin position="308"/>
        <end position="327"/>
    </location>
</feature>
<feature type="transmembrane region" description="Helical" evidence="1">
    <location>
        <begin position="162"/>
        <end position="184"/>
    </location>
</feature>
<accession>A0AA41YM72</accession>